<feature type="non-terminal residue" evidence="1">
    <location>
        <position position="1"/>
    </location>
</feature>
<dbReference type="AlphaFoldDB" id="X1C4R4"/>
<dbReference type="EMBL" id="BART01018897">
    <property type="protein sequence ID" value="GAG79361.1"/>
    <property type="molecule type" value="Genomic_DNA"/>
</dbReference>
<organism evidence="1">
    <name type="scientific">marine sediment metagenome</name>
    <dbReference type="NCBI Taxonomy" id="412755"/>
    <lineage>
        <taxon>unclassified sequences</taxon>
        <taxon>metagenomes</taxon>
        <taxon>ecological metagenomes</taxon>
    </lineage>
</organism>
<evidence type="ECO:0000313" key="1">
    <source>
        <dbReference type="EMBL" id="GAG79361.1"/>
    </source>
</evidence>
<comment type="caution">
    <text evidence="1">The sequence shown here is derived from an EMBL/GenBank/DDBJ whole genome shotgun (WGS) entry which is preliminary data.</text>
</comment>
<protein>
    <submittedName>
        <fullName evidence="1">Uncharacterized protein</fullName>
    </submittedName>
</protein>
<sequence>SNLGAQALHKHGFALNKLYTEAGVSGKAMPGVTGNHHMVNLSR</sequence>
<gene>
    <name evidence="1" type="ORF">S01H4_35520</name>
</gene>
<reference evidence="1" key="1">
    <citation type="journal article" date="2014" name="Front. Microbiol.">
        <title>High frequency of phylogenetically diverse reductive dehalogenase-homologous genes in deep subseafloor sedimentary metagenomes.</title>
        <authorList>
            <person name="Kawai M."/>
            <person name="Futagami T."/>
            <person name="Toyoda A."/>
            <person name="Takaki Y."/>
            <person name="Nishi S."/>
            <person name="Hori S."/>
            <person name="Arai W."/>
            <person name="Tsubouchi T."/>
            <person name="Morono Y."/>
            <person name="Uchiyama I."/>
            <person name="Ito T."/>
            <person name="Fujiyama A."/>
            <person name="Inagaki F."/>
            <person name="Takami H."/>
        </authorList>
    </citation>
    <scope>NUCLEOTIDE SEQUENCE</scope>
    <source>
        <strain evidence="1">Expedition CK06-06</strain>
    </source>
</reference>
<accession>X1C4R4</accession>
<proteinExistence type="predicted"/>
<name>X1C4R4_9ZZZZ</name>